<reference evidence="2" key="1">
    <citation type="journal article" date="2014" name="Int. J. Syst. Evol. Microbiol.">
        <title>Complete genome sequence of Corynebacterium casei LMG S-19264T (=DSM 44701T), isolated from a smear-ripened cheese.</title>
        <authorList>
            <consortium name="US DOE Joint Genome Institute (JGI-PGF)"/>
            <person name="Walter F."/>
            <person name="Albersmeier A."/>
            <person name="Kalinowski J."/>
            <person name="Ruckert C."/>
        </authorList>
    </citation>
    <scope>NUCLEOTIDE SEQUENCE</scope>
    <source>
        <strain evidence="2">JCM 15325</strain>
    </source>
</reference>
<gene>
    <name evidence="2" type="ORF">GCM10007968_28730</name>
</gene>
<protein>
    <recommendedName>
        <fullName evidence="1">Replication-associated protein ORF2/G2P domain-containing protein</fullName>
    </recommendedName>
</protein>
<keyword evidence="3" id="KW-1185">Reference proteome</keyword>
<dbReference type="AlphaFoldDB" id="A0A917S7L2"/>
<dbReference type="InterPro" id="IPR056906">
    <property type="entry name" value="ORF2/G2P_dom"/>
</dbReference>
<organism evidence="2 3">
    <name type="scientific">Sporolactobacillus putidus</name>
    <dbReference type="NCBI Taxonomy" id="492735"/>
    <lineage>
        <taxon>Bacteria</taxon>
        <taxon>Bacillati</taxon>
        <taxon>Bacillota</taxon>
        <taxon>Bacilli</taxon>
        <taxon>Bacillales</taxon>
        <taxon>Sporolactobacillaceae</taxon>
        <taxon>Sporolactobacillus</taxon>
    </lineage>
</organism>
<dbReference type="Proteomes" id="UP000654670">
    <property type="component" value="Unassembled WGS sequence"/>
</dbReference>
<evidence type="ECO:0000313" key="3">
    <source>
        <dbReference type="Proteomes" id="UP000654670"/>
    </source>
</evidence>
<comment type="caution">
    <text evidence="2">The sequence shown here is derived from an EMBL/GenBank/DDBJ whole genome shotgun (WGS) entry which is preliminary data.</text>
</comment>
<accession>A0A917S7L2</accession>
<feature type="domain" description="Replication-associated protein ORF2/G2P" evidence="1">
    <location>
        <begin position="93"/>
        <end position="191"/>
    </location>
</feature>
<name>A0A917S7L2_9BACL</name>
<reference evidence="2" key="2">
    <citation type="submission" date="2020-09" db="EMBL/GenBank/DDBJ databases">
        <authorList>
            <person name="Sun Q."/>
            <person name="Ohkuma M."/>
        </authorList>
    </citation>
    <scope>NUCLEOTIDE SEQUENCE</scope>
    <source>
        <strain evidence="2">JCM 15325</strain>
    </source>
</reference>
<dbReference type="Pfam" id="PF23343">
    <property type="entry name" value="REP_ORF2-G2P"/>
    <property type="match status" value="1"/>
</dbReference>
<dbReference type="RefSeq" id="WP_188804617.1">
    <property type="nucleotide sequence ID" value="NZ_BMOK01000016.1"/>
</dbReference>
<sequence>MRKESKKVVIYNGALVKAYFYGDTLELTTSNGQHKQVIKVLSGKRYANLETGEIKKMAIDANSRADNLKTVKVTMRHLRRLIAHNFQGGVNQLWVTLTYAANVTEPAIAYKDYKAFMKRVRKLYSDIDYISVIEPQASGRWHYHVLMKSNEKKLMIPNSKMQELWGKGYTKTKRLKRSDKVANYVLAYLSNLDIPTDDRSGRKCFVKGARLYLYPKGLRIYRRSKGIEDPIEKSGIKHEILEQSGISDRHADFATQTIHVGHDTYKGEITYITEFFNNIERNDDIEQTKGNKGIDV</sequence>
<evidence type="ECO:0000313" key="2">
    <source>
        <dbReference type="EMBL" id="GGL63063.1"/>
    </source>
</evidence>
<proteinExistence type="predicted"/>
<dbReference type="EMBL" id="BMOK01000016">
    <property type="protein sequence ID" value="GGL63063.1"/>
    <property type="molecule type" value="Genomic_DNA"/>
</dbReference>
<evidence type="ECO:0000259" key="1">
    <source>
        <dbReference type="Pfam" id="PF23343"/>
    </source>
</evidence>